<organism evidence="7 8">
    <name type="scientific">Gimesia maris</name>
    <dbReference type="NCBI Taxonomy" id="122"/>
    <lineage>
        <taxon>Bacteria</taxon>
        <taxon>Pseudomonadati</taxon>
        <taxon>Planctomycetota</taxon>
        <taxon>Planctomycetia</taxon>
        <taxon>Planctomycetales</taxon>
        <taxon>Planctomycetaceae</taxon>
        <taxon>Gimesia</taxon>
    </lineage>
</organism>
<dbReference type="InterPro" id="IPR024607">
    <property type="entry name" value="Sulfatase_CS"/>
</dbReference>
<dbReference type="CDD" id="cd16027">
    <property type="entry name" value="SGSH"/>
    <property type="match status" value="1"/>
</dbReference>
<keyword evidence="5" id="KW-0472">Membrane</keyword>
<dbReference type="EC" id="3.1.6.1" evidence="7"/>
<dbReference type="PROSITE" id="PS00523">
    <property type="entry name" value="SULFATASE_1"/>
    <property type="match status" value="1"/>
</dbReference>
<dbReference type="Pfam" id="PF13646">
    <property type="entry name" value="HEAT_2"/>
    <property type="match status" value="1"/>
</dbReference>
<evidence type="ECO:0000256" key="5">
    <source>
        <dbReference type="SAM" id="Phobius"/>
    </source>
</evidence>
<evidence type="ECO:0000256" key="4">
    <source>
        <dbReference type="ARBA" id="ARBA00022837"/>
    </source>
</evidence>
<dbReference type="InterPro" id="IPR017850">
    <property type="entry name" value="Alkaline_phosphatase_core_sf"/>
</dbReference>
<comment type="similarity">
    <text evidence="1">Belongs to the sulfatase family.</text>
</comment>
<dbReference type="Gene3D" id="3.40.720.10">
    <property type="entry name" value="Alkaline Phosphatase, subunit A"/>
    <property type="match status" value="1"/>
</dbReference>
<keyword evidence="5" id="KW-1133">Transmembrane helix</keyword>
<dbReference type="PANTHER" id="PTHR42693">
    <property type="entry name" value="ARYLSULFATASE FAMILY MEMBER"/>
    <property type="match status" value="1"/>
</dbReference>
<feature type="transmembrane region" description="Helical" evidence="5">
    <location>
        <begin position="33"/>
        <end position="55"/>
    </location>
</feature>
<dbReference type="GO" id="GO:0004065">
    <property type="term" value="F:arylsulfatase activity"/>
    <property type="evidence" value="ECO:0007669"/>
    <property type="project" value="UniProtKB-EC"/>
</dbReference>
<evidence type="ECO:0000256" key="3">
    <source>
        <dbReference type="ARBA" id="ARBA00022801"/>
    </source>
</evidence>
<dbReference type="Pfam" id="PF00884">
    <property type="entry name" value="Sulfatase"/>
    <property type="match status" value="1"/>
</dbReference>
<evidence type="ECO:0000256" key="1">
    <source>
        <dbReference type="ARBA" id="ARBA00008779"/>
    </source>
</evidence>
<evidence type="ECO:0000313" key="7">
    <source>
        <dbReference type="EMBL" id="QEG16440.1"/>
    </source>
</evidence>
<keyword evidence="4" id="KW-0106">Calcium</keyword>
<keyword evidence="5" id="KW-0812">Transmembrane</keyword>
<proteinExistence type="inferred from homology"/>
<dbReference type="InterPro" id="IPR050738">
    <property type="entry name" value="Sulfatase"/>
</dbReference>
<dbReference type="InterPro" id="IPR000917">
    <property type="entry name" value="Sulfatase_N"/>
</dbReference>
<protein>
    <submittedName>
        <fullName evidence="7">Arylsulfatase</fullName>
        <ecNumber evidence="7">3.1.6.1</ecNumber>
    </submittedName>
</protein>
<reference evidence="7 8" key="1">
    <citation type="submission" date="2019-08" db="EMBL/GenBank/DDBJ databases">
        <title>Deep-cultivation of Planctomycetes and their phenomic and genomic characterization uncovers novel biology.</title>
        <authorList>
            <person name="Wiegand S."/>
            <person name="Jogler M."/>
            <person name="Boedeker C."/>
            <person name="Pinto D."/>
            <person name="Vollmers J."/>
            <person name="Rivas-Marin E."/>
            <person name="Kohn T."/>
            <person name="Peeters S.H."/>
            <person name="Heuer A."/>
            <person name="Rast P."/>
            <person name="Oberbeckmann S."/>
            <person name="Bunk B."/>
            <person name="Jeske O."/>
            <person name="Meyerdierks A."/>
            <person name="Storesund J.E."/>
            <person name="Kallscheuer N."/>
            <person name="Luecker S."/>
            <person name="Lage O.M."/>
            <person name="Pohl T."/>
            <person name="Merkel B.J."/>
            <person name="Hornburger P."/>
            <person name="Mueller R.-W."/>
            <person name="Bruemmer F."/>
            <person name="Labrenz M."/>
            <person name="Spormann A.M."/>
            <person name="Op den Camp H."/>
            <person name="Overmann J."/>
            <person name="Amann R."/>
            <person name="Jetten M.S.M."/>
            <person name="Mascher T."/>
            <person name="Medema M.H."/>
            <person name="Devos D.P."/>
            <person name="Kaster A.-K."/>
            <person name="Ovreas L."/>
            <person name="Rohde M."/>
            <person name="Galperin M.Y."/>
            <person name="Jogler C."/>
        </authorList>
    </citation>
    <scope>NUCLEOTIDE SEQUENCE [LARGE SCALE GENOMIC DNA]</scope>
    <source>
        <strain evidence="7 8">DSM 8797</strain>
    </source>
</reference>
<dbReference type="EMBL" id="CP042910">
    <property type="protein sequence ID" value="QEG16440.1"/>
    <property type="molecule type" value="Genomic_DNA"/>
</dbReference>
<evidence type="ECO:0000313" key="8">
    <source>
        <dbReference type="Proteomes" id="UP000322887"/>
    </source>
</evidence>
<dbReference type="InterPro" id="IPR016024">
    <property type="entry name" value="ARM-type_fold"/>
</dbReference>
<dbReference type="Proteomes" id="UP000322887">
    <property type="component" value="Chromosome"/>
</dbReference>
<keyword evidence="2" id="KW-0479">Metal-binding</keyword>
<sequence>MRHSLGARAARFFTTFDLKEIDMRFRSALLNQFTWIWFCLFIVCSGVTSISLSAAESEPDRPNILWITSEDNGPHLGCYGDEYADTPHIDGLAKKGMIYLNCWSTAPVCAPARTTLITGMYPTCLGAEHMRSMVKLPESIKLYPQYLKQAGYYCTNNSKEDYNVEKSGEVWDQSNGKAHWKNRKQGQPFFAIFNHTISHESKIRNRPHTLIHDPAKVRIPAYHPDTPEVRHDWAQYYDRITEMDAKVGKNLKELAEAGLTEETIIFYYGDHGSGMPRSKRWPYNSGLQVPLVVYVPPKFRKLAPADYQSQGKTDRLVGFVDFAPTVLSLAGIKPPQHMQGDAFMGQYDTKPQEYLFGFRGRMDERYDLVRSVRNQRYLYIKNYMPHKKYGQYLNYMFQTPTTQVWKKMYDAGELKPPQTYFWETKPAEELYDLQADRDEVNNLADSAEHQAVLTELKQAQHKKILAIRDLGFLPEAEFHSLADGGAPYLVGQNKELYPLKQILKMADLASSGKPSGVGQLIKGLSSQNAAIRYWAAMGLLMRGEPAVAQAHESLQKALEDNSKSVRCIAAEALGKYGTQQDVDNAVDTLISLSDQKKVGVYVAMLALNGLDKLGSEKVARVQDQIAKLPLKNTQLDRRLQSYVGRLVERLQEQQAQAAE</sequence>
<accession>A0ABX5YLD2</accession>
<keyword evidence="8" id="KW-1185">Reference proteome</keyword>
<evidence type="ECO:0000259" key="6">
    <source>
        <dbReference type="Pfam" id="PF00884"/>
    </source>
</evidence>
<dbReference type="PANTHER" id="PTHR42693:SF53">
    <property type="entry name" value="ENDO-4-O-SULFATASE"/>
    <property type="match status" value="1"/>
</dbReference>
<dbReference type="SUPFAM" id="SSF48371">
    <property type="entry name" value="ARM repeat"/>
    <property type="match status" value="1"/>
</dbReference>
<keyword evidence="3 7" id="KW-0378">Hydrolase</keyword>
<dbReference type="SUPFAM" id="SSF53649">
    <property type="entry name" value="Alkaline phosphatase-like"/>
    <property type="match status" value="1"/>
</dbReference>
<evidence type="ECO:0000256" key="2">
    <source>
        <dbReference type="ARBA" id="ARBA00022723"/>
    </source>
</evidence>
<feature type="domain" description="Sulfatase N-terminal" evidence="6">
    <location>
        <begin position="62"/>
        <end position="332"/>
    </location>
</feature>
<dbReference type="Gene3D" id="1.25.10.10">
    <property type="entry name" value="Leucine-rich Repeat Variant"/>
    <property type="match status" value="1"/>
</dbReference>
<gene>
    <name evidence="7" type="ORF">GmarT_23050</name>
</gene>
<dbReference type="InterPro" id="IPR011989">
    <property type="entry name" value="ARM-like"/>
</dbReference>
<name>A0ABX5YLD2_9PLAN</name>